<evidence type="ECO:0000256" key="6">
    <source>
        <dbReference type="ARBA" id="ARBA00023295"/>
    </source>
</evidence>
<reference evidence="12" key="1">
    <citation type="submission" date="2025-08" db="UniProtKB">
        <authorList>
            <consortium name="RefSeq"/>
        </authorList>
    </citation>
    <scope>IDENTIFICATION</scope>
</reference>
<evidence type="ECO:0000256" key="4">
    <source>
        <dbReference type="ARBA" id="ARBA00023001"/>
    </source>
</evidence>
<keyword evidence="7 8" id="KW-0624">Polysaccharide degradation</keyword>
<comment type="catalytic activity">
    <reaction evidence="1 9">
        <text>Endohydrolysis of (1-&gt;4)-beta-D-glucosidic linkages in cellulose, lichenin and cereal beta-D-glucans.</text>
        <dbReference type="EC" id="3.2.1.4"/>
    </reaction>
</comment>
<accession>A0A9W2YCC1</accession>
<feature type="domain" description="Glycoside hydrolase family 9" evidence="10">
    <location>
        <begin position="25"/>
        <end position="439"/>
    </location>
</feature>
<evidence type="ECO:0000256" key="1">
    <source>
        <dbReference type="ARBA" id="ARBA00000966"/>
    </source>
</evidence>
<dbReference type="EC" id="3.2.1.4" evidence="9"/>
<dbReference type="OrthoDB" id="10257085at2759"/>
<keyword evidence="3 8" id="KW-0378">Hydrolase</keyword>
<evidence type="ECO:0000256" key="9">
    <source>
        <dbReference type="RuleBase" id="RU361166"/>
    </source>
</evidence>
<keyword evidence="9" id="KW-0732">Signal</keyword>
<keyword evidence="6 8" id="KW-0326">Glycosidase</keyword>
<dbReference type="GO" id="GO:0030245">
    <property type="term" value="P:cellulose catabolic process"/>
    <property type="evidence" value="ECO:0007669"/>
    <property type="project" value="UniProtKB-KW"/>
</dbReference>
<proteinExistence type="inferred from homology"/>
<evidence type="ECO:0000259" key="10">
    <source>
        <dbReference type="Pfam" id="PF00759"/>
    </source>
</evidence>
<organism evidence="11 12">
    <name type="scientific">Biomphalaria glabrata</name>
    <name type="common">Bloodfluke planorb</name>
    <name type="synonym">Freshwater snail</name>
    <dbReference type="NCBI Taxonomy" id="6526"/>
    <lineage>
        <taxon>Eukaryota</taxon>
        <taxon>Metazoa</taxon>
        <taxon>Spiralia</taxon>
        <taxon>Lophotrochozoa</taxon>
        <taxon>Mollusca</taxon>
        <taxon>Gastropoda</taxon>
        <taxon>Heterobranchia</taxon>
        <taxon>Euthyneura</taxon>
        <taxon>Panpulmonata</taxon>
        <taxon>Hygrophila</taxon>
        <taxon>Lymnaeoidea</taxon>
        <taxon>Planorbidae</taxon>
        <taxon>Biomphalaria</taxon>
    </lineage>
</organism>
<feature type="signal peptide" evidence="9">
    <location>
        <begin position="1"/>
        <end position="21"/>
    </location>
</feature>
<dbReference type="InterPro" id="IPR008928">
    <property type="entry name" value="6-hairpin_glycosidase_sf"/>
</dbReference>
<protein>
    <recommendedName>
        <fullName evidence="9">Endoglucanase</fullName>
        <ecNumber evidence="9">3.2.1.4</ecNumber>
    </recommendedName>
</protein>
<name>A0A9W2YCC1_BIOGL</name>
<keyword evidence="4 9" id="KW-0136">Cellulose degradation</keyword>
<evidence type="ECO:0000256" key="3">
    <source>
        <dbReference type="ARBA" id="ARBA00022801"/>
    </source>
</evidence>
<evidence type="ECO:0000256" key="7">
    <source>
        <dbReference type="ARBA" id="ARBA00023326"/>
    </source>
</evidence>
<gene>
    <name evidence="12" type="primary">LOC106054784</name>
</gene>
<dbReference type="GO" id="GO:0008810">
    <property type="term" value="F:cellulase activity"/>
    <property type="evidence" value="ECO:0007669"/>
    <property type="project" value="UniProtKB-EC"/>
</dbReference>
<feature type="chain" id="PRO_5041021004" description="Endoglucanase" evidence="9">
    <location>
        <begin position="22"/>
        <end position="462"/>
    </location>
</feature>
<dbReference type="Pfam" id="PF00759">
    <property type="entry name" value="Glyco_hydro_9"/>
    <property type="match status" value="1"/>
</dbReference>
<evidence type="ECO:0000313" key="12">
    <source>
        <dbReference type="RefSeq" id="XP_055860377.1"/>
    </source>
</evidence>
<dbReference type="InterPro" id="IPR033126">
    <property type="entry name" value="Glyco_hydro_9_Asp/Glu_AS"/>
</dbReference>
<evidence type="ECO:0000256" key="2">
    <source>
        <dbReference type="ARBA" id="ARBA00007072"/>
    </source>
</evidence>
<feature type="active site" evidence="8">
    <location>
        <position position="417"/>
    </location>
</feature>
<dbReference type="InterPro" id="IPR012341">
    <property type="entry name" value="6hp_glycosidase-like_sf"/>
</dbReference>
<feature type="active site" evidence="8">
    <location>
        <position position="426"/>
    </location>
</feature>
<dbReference type="PROSITE" id="PS00698">
    <property type="entry name" value="GH9_3"/>
    <property type="match status" value="1"/>
</dbReference>
<sequence>MGSFWTTIFLMLACFILSASPLKNYSSALAKSILFYNAQRSGKLPANNPIPWRGDSALNDCVVGGWYDAGDYLKLGLPLSYTTTALLWSINRFSDGYQRAGQLTQMYDMIKWPLDYFLKAWRPAQNELVVQIGDSTDHSYWGRAEEMTMTRPCFKINTVTKGSDIAAGTAAALAAGSVAFMLKGDLAYSNQLLNASKSLYTYAKANRGVFTGSAEFYGSSGDRDELCEASMWLYKATRGVNYLADARTFVDMETSWAYSWDEKIVGCQLMLYQETGETQYKDFVVSYFTAWMPGGTVTYTPCGLAWRSDWASNSYAGNSAFIALVAADSGINAASYRKWAVEQINYLLGDNPHSGGCYSYEVGYGSKYPLQPHHAGASCPNKPATCDWSQFSSTAPNPQTLHGALVGGPDQYDNFHDVRSDYIQNEVADDYNSGFQGALAGILHVQAINQFPATSNKCPCAA</sequence>
<dbReference type="SUPFAM" id="SSF48208">
    <property type="entry name" value="Six-hairpin glycosidases"/>
    <property type="match status" value="1"/>
</dbReference>
<dbReference type="OMA" id="MCSYLHQ"/>
<comment type="similarity">
    <text evidence="2 8 9">Belongs to the glycosyl hydrolase 9 (cellulase E) family.</text>
</comment>
<evidence type="ECO:0000313" key="11">
    <source>
        <dbReference type="Proteomes" id="UP001165740"/>
    </source>
</evidence>
<dbReference type="InterPro" id="IPR001701">
    <property type="entry name" value="Glyco_hydro_9"/>
</dbReference>
<evidence type="ECO:0000256" key="5">
    <source>
        <dbReference type="ARBA" id="ARBA00023277"/>
    </source>
</evidence>
<dbReference type="Gene3D" id="1.50.10.10">
    <property type="match status" value="1"/>
</dbReference>
<dbReference type="RefSeq" id="XP_055860377.1">
    <property type="nucleotide sequence ID" value="XM_056004402.1"/>
</dbReference>
<dbReference type="AlphaFoldDB" id="A0A9W2YCC1"/>
<keyword evidence="11" id="KW-1185">Reference proteome</keyword>
<keyword evidence="5 8" id="KW-0119">Carbohydrate metabolism</keyword>
<dbReference type="GeneID" id="106054784"/>
<dbReference type="PANTHER" id="PTHR22298">
    <property type="entry name" value="ENDO-1,4-BETA-GLUCANASE"/>
    <property type="match status" value="1"/>
</dbReference>
<dbReference type="Proteomes" id="UP001165740">
    <property type="component" value="Chromosome 11"/>
</dbReference>
<evidence type="ECO:0000256" key="8">
    <source>
        <dbReference type="PROSITE-ProRule" id="PRU10060"/>
    </source>
</evidence>